<dbReference type="PANTHER" id="PTHR43712:SF2">
    <property type="entry name" value="O-METHYLTRANSFERASE CICE"/>
    <property type="match status" value="1"/>
</dbReference>
<keyword evidence="16" id="KW-1185">Reference proteome</keyword>
<dbReference type="InterPro" id="IPR036388">
    <property type="entry name" value="WH-like_DNA-bd_sf"/>
</dbReference>
<evidence type="ECO:0000256" key="1">
    <source>
        <dbReference type="ARBA" id="ARBA00011738"/>
    </source>
</evidence>
<keyword evidence="2" id="KW-0489">Methyltransferase</keyword>
<dbReference type="PIRSF" id="PIRSF005739">
    <property type="entry name" value="O-mtase"/>
    <property type="match status" value="1"/>
</dbReference>
<feature type="region of interest" description="Disordered" evidence="12">
    <location>
        <begin position="68"/>
        <end position="108"/>
    </location>
</feature>
<protein>
    <recommendedName>
        <fullName evidence="8">Acetylserotonin O-methyltransferase</fullName>
        <ecNumber evidence="7">2.1.1.4</ecNumber>
    </recommendedName>
    <alternativeName>
        <fullName evidence="9">Hydroxyindole O-methyltransferase</fullName>
    </alternativeName>
</protein>
<organism evidence="15 16">
    <name type="scientific">Cyclopterus lumpus</name>
    <name type="common">Lumpsucker</name>
    <dbReference type="NCBI Taxonomy" id="8103"/>
    <lineage>
        <taxon>Eukaryota</taxon>
        <taxon>Metazoa</taxon>
        <taxon>Chordata</taxon>
        <taxon>Craniata</taxon>
        <taxon>Vertebrata</taxon>
        <taxon>Euteleostomi</taxon>
        <taxon>Actinopterygii</taxon>
        <taxon>Neopterygii</taxon>
        <taxon>Teleostei</taxon>
        <taxon>Neoteleostei</taxon>
        <taxon>Acanthomorphata</taxon>
        <taxon>Eupercaria</taxon>
        <taxon>Perciformes</taxon>
        <taxon>Cottioidei</taxon>
        <taxon>Cottales</taxon>
        <taxon>Cyclopteridae</taxon>
        <taxon>Cyclopterus</taxon>
    </lineage>
</organism>
<dbReference type="FunFam" id="3.40.50.150:FF:000146">
    <property type="entry name" value="Acetylserotonin O-methyltransferase"/>
    <property type="match status" value="1"/>
</dbReference>
<dbReference type="Gene3D" id="1.10.10.10">
    <property type="entry name" value="Winged helix-like DNA-binding domain superfamily/Winged helix DNA-binding domain"/>
    <property type="match status" value="1"/>
</dbReference>
<dbReference type="PROSITE" id="PS51683">
    <property type="entry name" value="SAM_OMT_II"/>
    <property type="match status" value="1"/>
</dbReference>
<feature type="compositionally biased region" description="Acidic residues" evidence="12">
    <location>
        <begin position="68"/>
        <end position="104"/>
    </location>
</feature>
<evidence type="ECO:0000256" key="5">
    <source>
        <dbReference type="ARBA" id="ARBA00037645"/>
    </source>
</evidence>
<dbReference type="InterPro" id="IPR036390">
    <property type="entry name" value="WH_DNA-bd_sf"/>
</dbReference>
<keyword evidence="3" id="KW-0808">Transferase</keyword>
<comment type="function">
    <text evidence="5">Catalyzes the transfer of a methyl group onto N-acetylserotonin, producing melatonin (N-acetyl-5-methoxytryptamine).</text>
</comment>
<comment type="subunit">
    <text evidence="1">Homodimer.</text>
</comment>
<dbReference type="InterPro" id="IPR001077">
    <property type="entry name" value="COMT_C"/>
</dbReference>
<feature type="active site" description="Proton acceptor" evidence="11">
    <location>
        <position position="248"/>
    </location>
</feature>
<comment type="pathway">
    <text evidence="6">Aromatic compound metabolism; melatonin biosynthesis; melatonin from serotonin: step 1/2.</text>
</comment>
<dbReference type="Proteomes" id="UP000694565">
    <property type="component" value="Unplaced"/>
</dbReference>
<evidence type="ECO:0000256" key="7">
    <source>
        <dbReference type="ARBA" id="ARBA00039116"/>
    </source>
</evidence>
<reference evidence="15" key="1">
    <citation type="submission" date="2025-08" db="UniProtKB">
        <authorList>
            <consortium name="Ensembl"/>
        </authorList>
    </citation>
    <scope>IDENTIFICATION</scope>
</reference>
<evidence type="ECO:0000256" key="9">
    <source>
        <dbReference type="ARBA" id="ARBA00043054"/>
    </source>
</evidence>
<dbReference type="GeneTree" id="ENSGT00940000166228"/>
<evidence type="ECO:0000256" key="10">
    <source>
        <dbReference type="ARBA" id="ARBA00043260"/>
    </source>
</evidence>
<evidence type="ECO:0000256" key="12">
    <source>
        <dbReference type="SAM" id="MobiDB-lite"/>
    </source>
</evidence>
<keyword evidence="4" id="KW-0949">S-adenosyl-L-methionine</keyword>
<dbReference type="SUPFAM" id="SSF46785">
    <property type="entry name" value="Winged helix' DNA-binding domain"/>
    <property type="match status" value="1"/>
</dbReference>
<dbReference type="Gene3D" id="3.40.50.150">
    <property type="entry name" value="Vaccinia Virus protein VP39"/>
    <property type="match status" value="1"/>
</dbReference>
<dbReference type="GO" id="GO:0030187">
    <property type="term" value="P:melatonin biosynthetic process"/>
    <property type="evidence" value="ECO:0007669"/>
    <property type="project" value="UniProtKB-KW"/>
</dbReference>
<evidence type="ECO:0000256" key="4">
    <source>
        <dbReference type="ARBA" id="ARBA00022691"/>
    </source>
</evidence>
<evidence type="ECO:0000256" key="11">
    <source>
        <dbReference type="PIRSR" id="PIRSR005739-1"/>
    </source>
</evidence>
<sequence length="338" mass="37065">MEGPSSLNDHLLLLQVIFSACELGVFDLLLGAPGPLSARHVAHELRTSVDGMERLLDALVGMEVLEVEPAEGTGEGEEPAEGTGEGEEPAEGTGEEEEPAEGTGDDTYIYNNHHVSFCREGRNQNEKTFGLQPEDPFQAVYRSEEEMLKFMGLMDSSWILDGHDIATAFDLSCFQKIVDLGGCTGALAREMAKAYPSSSVSVLDLPTVVDAAKKYFSRENDDVVFHSGDFFLGDVPPADLYVLARIVHDWPEEKCLSLLRKLHDTCRPGGGVLLVEAMLLETRRGPLMAQIFSLNMLVQMEGRERPPSGYTRLLNDAGFHDVQVCRTGKSYDAILAVR</sequence>
<dbReference type="AlphaFoldDB" id="A0A8C2XJI8"/>
<dbReference type="Ensembl" id="ENSCLMT00005018648.1">
    <property type="protein sequence ID" value="ENSCLMP00005017639.1"/>
    <property type="gene ID" value="ENSCLMG00005008932.1"/>
</dbReference>
<feature type="domain" description="O-methyltransferase C-terminal" evidence="13">
    <location>
        <begin position="118"/>
        <end position="319"/>
    </location>
</feature>
<dbReference type="InterPro" id="IPR016461">
    <property type="entry name" value="COMT-like"/>
</dbReference>
<dbReference type="GO" id="GO:0046983">
    <property type="term" value="F:protein dimerization activity"/>
    <property type="evidence" value="ECO:0007669"/>
    <property type="project" value="InterPro"/>
</dbReference>
<evidence type="ECO:0000313" key="16">
    <source>
        <dbReference type="Proteomes" id="UP000694565"/>
    </source>
</evidence>
<dbReference type="CDD" id="cd02440">
    <property type="entry name" value="AdoMet_MTases"/>
    <property type="match status" value="1"/>
</dbReference>
<reference evidence="15" key="2">
    <citation type="submission" date="2025-09" db="UniProtKB">
        <authorList>
            <consortium name="Ensembl"/>
        </authorList>
    </citation>
    <scope>IDENTIFICATION</scope>
</reference>
<dbReference type="PANTHER" id="PTHR43712">
    <property type="entry name" value="PUTATIVE (AFU_ORTHOLOGUE AFUA_4G14580)-RELATED"/>
    <property type="match status" value="1"/>
</dbReference>
<dbReference type="EC" id="2.1.1.4" evidence="7"/>
<evidence type="ECO:0000256" key="2">
    <source>
        <dbReference type="ARBA" id="ARBA00022603"/>
    </source>
</evidence>
<dbReference type="InterPro" id="IPR029063">
    <property type="entry name" value="SAM-dependent_MTases_sf"/>
</dbReference>
<dbReference type="SUPFAM" id="SSF53335">
    <property type="entry name" value="S-adenosyl-L-methionine-dependent methyltransferases"/>
    <property type="match status" value="1"/>
</dbReference>
<evidence type="ECO:0000313" key="15">
    <source>
        <dbReference type="Ensembl" id="ENSCLMP00005017639.1"/>
    </source>
</evidence>
<evidence type="ECO:0000256" key="6">
    <source>
        <dbReference type="ARBA" id="ARBA00037926"/>
    </source>
</evidence>
<dbReference type="GO" id="GO:0017096">
    <property type="term" value="F:acetylserotonin O-methyltransferase activity"/>
    <property type="evidence" value="ECO:0007669"/>
    <property type="project" value="UniProtKB-EC"/>
</dbReference>
<dbReference type="InterPro" id="IPR012967">
    <property type="entry name" value="COMT_dimerisation"/>
</dbReference>
<accession>A0A8C2XJI8</accession>
<proteinExistence type="predicted"/>
<name>A0A8C2XJI8_CYCLU</name>
<dbReference type="FunFam" id="1.10.10.10:FF:000358">
    <property type="entry name" value="Acetylserotonin O-methyltransferase"/>
    <property type="match status" value="1"/>
</dbReference>
<dbReference type="GO" id="GO:0032259">
    <property type="term" value="P:methylation"/>
    <property type="evidence" value="ECO:0007669"/>
    <property type="project" value="UniProtKB-KW"/>
</dbReference>
<keyword evidence="10" id="KW-0471">Melatonin biosynthesis</keyword>
<evidence type="ECO:0000256" key="8">
    <source>
        <dbReference type="ARBA" id="ARBA00040730"/>
    </source>
</evidence>
<dbReference type="Pfam" id="PF08100">
    <property type="entry name" value="Dimerisation"/>
    <property type="match status" value="1"/>
</dbReference>
<feature type="domain" description="O-methyltransferase dimerisation" evidence="14">
    <location>
        <begin position="10"/>
        <end position="72"/>
    </location>
</feature>
<evidence type="ECO:0000259" key="13">
    <source>
        <dbReference type="Pfam" id="PF00891"/>
    </source>
</evidence>
<evidence type="ECO:0000259" key="14">
    <source>
        <dbReference type="Pfam" id="PF08100"/>
    </source>
</evidence>
<evidence type="ECO:0000256" key="3">
    <source>
        <dbReference type="ARBA" id="ARBA00022679"/>
    </source>
</evidence>
<dbReference type="Pfam" id="PF00891">
    <property type="entry name" value="Methyltransf_2"/>
    <property type="match status" value="1"/>
</dbReference>